<protein>
    <submittedName>
        <fullName evidence="1">Uncharacterized protein</fullName>
    </submittedName>
</protein>
<keyword evidence="2" id="KW-1185">Reference proteome</keyword>
<accession>A0A8X6QFC1</accession>
<evidence type="ECO:0000313" key="2">
    <source>
        <dbReference type="Proteomes" id="UP000887013"/>
    </source>
</evidence>
<reference evidence="1" key="1">
    <citation type="submission" date="2020-08" db="EMBL/GenBank/DDBJ databases">
        <title>Multicomponent nature underlies the extraordinary mechanical properties of spider dragline silk.</title>
        <authorList>
            <person name="Kono N."/>
            <person name="Nakamura H."/>
            <person name="Mori M."/>
            <person name="Yoshida Y."/>
            <person name="Ohtoshi R."/>
            <person name="Malay A.D."/>
            <person name="Moran D.A.P."/>
            <person name="Tomita M."/>
            <person name="Numata K."/>
            <person name="Arakawa K."/>
        </authorList>
    </citation>
    <scope>NUCLEOTIDE SEQUENCE</scope>
</reference>
<proteinExistence type="predicted"/>
<dbReference type="AlphaFoldDB" id="A0A8X6QFC1"/>
<dbReference type="OrthoDB" id="7551542at2759"/>
<dbReference type="Proteomes" id="UP000887013">
    <property type="component" value="Unassembled WGS sequence"/>
</dbReference>
<organism evidence="1 2">
    <name type="scientific">Nephila pilipes</name>
    <name type="common">Giant wood spider</name>
    <name type="synonym">Nephila maculata</name>
    <dbReference type="NCBI Taxonomy" id="299642"/>
    <lineage>
        <taxon>Eukaryota</taxon>
        <taxon>Metazoa</taxon>
        <taxon>Ecdysozoa</taxon>
        <taxon>Arthropoda</taxon>
        <taxon>Chelicerata</taxon>
        <taxon>Arachnida</taxon>
        <taxon>Araneae</taxon>
        <taxon>Araneomorphae</taxon>
        <taxon>Entelegynae</taxon>
        <taxon>Araneoidea</taxon>
        <taxon>Nephilidae</taxon>
        <taxon>Nephila</taxon>
    </lineage>
</organism>
<evidence type="ECO:0000313" key="1">
    <source>
        <dbReference type="EMBL" id="GFU23704.1"/>
    </source>
</evidence>
<dbReference type="EMBL" id="BMAW01128030">
    <property type="protein sequence ID" value="GFU23704.1"/>
    <property type="molecule type" value="Genomic_DNA"/>
</dbReference>
<sequence length="99" mass="11517">MDVENIKKLRTPTRSNFTRALNKASEFLETKLKDTDVLPAQIVLLEQKHKNLKDLDSKMLSNLQRDATGTQKSFDEEYEAITAYEVRFSEIKTILYTTF</sequence>
<gene>
    <name evidence="1" type="primary">AVEN_158700_1</name>
    <name evidence="1" type="ORF">NPIL_322431</name>
</gene>
<name>A0A8X6QFC1_NEPPI</name>
<comment type="caution">
    <text evidence="1">The sequence shown here is derived from an EMBL/GenBank/DDBJ whole genome shotgun (WGS) entry which is preliminary data.</text>
</comment>